<dbReference type="Gene3D" id="3.40.630.30">
    <property type="match status" value="1"/>
</dbReference>
<proteinExistence type="predicted"/>
<dbReference type="InterPro" id="IPR000182">
    <property type="entry name" value="GNAT_dom"/>
</dbReference>
<dbReference type="Proteomes" id="UP000655016">
    <property type="component" value="Unassembled WGS sequence"/>
</dbReference>
<evidence type="ECO:0000313" key="2">
    <source>
        <dbReference type="EMBL" id="GGF28084.1"/>
    </source>
</evidence>
<evidence type="ECO:0000313" key="3">
    <source>
        <dbReference type="Proteomes" id="UP000655016"/>
    </source>
</evidence>
<dbReference type="InterPro" id="IPR016181">
    <property type="entry name" value="Acyl_CoA_acyltransferase"/>
</dbReference>
<feature type="domain" description="N-acetyltransferase" evidence="1">
    <location>
        <begin position="1"/>
        <end position="154"/>
    </location>
</feature>
<gene>
    <name evidence="2" type="ORF">GCM10011518_41740</name>
</gene>
<organism evidence="2 3">
    <name type="scientific">Flavobacterium limi</name>
    <dbReference type="NCBI Taxonomy" id="2045105"/>
    <lineage>
        <taxon>Bacteria</taxon>
        <taxon>Pseudomonadati</taxon>
        <taxon>Bacteroidota</taxon>
        <taxon>Flavobacteriia</taxon>
        <taxon>Flavobacteriales</taxon>
        <taxon>Flavobacteriaceae</taxon>
        <taxon>Flavobacterium</taxon>
    </lineage>
</organism>
<sequence length="154" mass="18038">MIIRPARPEDVQSILPMFKELDAKHYENCADVKNEISDKRYLVLFDNFFRQDSNLIINVAEEDDKIVAFALSKMTVIKDNLLFEDSVIAEILYLAVDKNCKRRGIGALIMSDMEDRLKNRGVVRCEARVFSFNDETMPQKINYKPRYTVFEKYL</sequence>
<dbReference type="EMBL" id="BMKP01000013">
    <property type="protein sequence ID" value="GGF28084.1"/>
    <property type="molecule type" value="Genomic_DNA"/>
</dbReference>
<reference evidence="3" key="1">
    <citation type="journal article" date="2019" name="Int. J. Syst. Evol. Microbiol.">
        <title>The Global Catalogue of Microorganisms (GCM) 10K type strain sequencing project: providing services to taxonomists for standard genome sequencing and annotation.</title>
        <authorList>
            <consortium name="The Broad Institute Genomics Platform"/>
            <consortium name="The Broad Institute Genome Sequencing Center for Infectious Disease"/>
            <person name="Wu L."/>
            <person name="Ma J."/>
        </authorList>
    </citation>
    <scope>NUCLEOTIDE SEQUENCE [LARGE SCALE GENOMIC DNA]</scope>
    <source>
        <strain evidence="3">CGMCC 1.16060</strain>
    </source>
</reference>
<dbReference type="RefSeq" id="WP_163396385.1">
    <property type="nucleotide sequence ID" value="NZ_BMKP01000013.1"/>
</dbReference>
<dbReference type="PROSITE" id="PS51186">
    <property type="entry name" value="GNAT"/>
    <property type="match status" value="1"/>
</dbReference>
<accession>A0ABQ1UWR0</accession>
<keyword evidence="3" id="KW-1185">Reference proteome</keyword>
<name>A0ABQ1UWR0_9FLAO</name>
<protein>
    <recommendedName>
        <fullName evidence="1">N-acetyltransferase domain-containing protein</fullName>
    </recommendedName>
</protein>
<dbReference type="Pfam" id="PF00583">
    <property type="entry name" value="Acetyltransf_1"/>
    <property type="match status" value="1"/>
</dbReference>
<dbReference type="CDD" id="cd04301">
    <property type="entry name" value="NAT_SF"/>
    <property type="match status" value="1"/>
</dbReference>
<comment type="caution">
    <text evidence="2">The sequence shown here is derived from an EMBL/GenBank/DDBJ whole genome shotgun (WGS) entry which is preliminary data.</text>
</comment>
<dbReference type="SUPFAM" id="SSF55729">
    <property type="entry name" value="Acyl-CoA N-acyltransferases (Nat)"/>
    <property type="match status" value="1"/>
</dbReference>
<evidence type="ECO:0000259" key="1">
    <source>
        <dbReference type="PROSITE" id="PS51186"/>
    </source>
</evidence>